<evidence type="ECO:0000313" key="1">
    <source>
        <dbReference type="EMBL" id="VVO62878.1"/>
    </source>
</evidence>
<dbReference type="Proteomes" id="UP000375525">
    <property type="component" value="Unassembled WGS sequence"/>
</dbReference>
<evidence type="ECO:0000313" key="2">
    <source>
        <dbReference type="Proteomes" id="UP000375525"/>
    </source>
</evidence>
<reference evidence="1 2" key="1">
    <citation type="submission" date="2019-09" db="EMBL/GenBank/DDBJ databases">
        <authorList>
            <person name="Chandra G."/>
            <person name="Truman W A."/>
        </authorList>
    </citation>
    <scope>NUCLEOTIDE SEQUENCE [LARGE SCALE GENOMIC DNA]</scope>
    <source>
        <strain evidence="1">PS880</strain>
    </source>
</reference>
<proteinExistence type="predicted"/>
<accession>A0A5E7HG65</accession>
<sequence length="49" mass="4981">MDSFVLGTRAKVAGQNRFGNRTGAVSYLKVPSGAAEPTPCGARGGTLGR</sequence>
<dbReference type="AlphaFoldDB" id="A0A5E7HG65"/>
<organism evidence="1 2">
    <name type="scientific">Pseudomonas fluorescens</name>
    <dbReference type="NCBI Taxonomy" id="294"/>
    <lineage>
        <taxon>Bacteria</taxon>
        <taxon>Pseudomonadati</taxon>
        <taxon>Pseudomonadota</taxon>
        <taxon>Gammaproteobacteria</taxon>
        <taxon>Pseudomonadales</taxon>
        <taxon>Pseudomonadaceae</taxon>
        <taxon>Pseudomonas</taxon>
    </lineage>
</organism>
<name>A0A5E7HG65_PSEFL</name>
<protein>
    <submittedName>
        <fullName evidence="1">Uncharacterized protein</fullName>
    </submittedName>
</protein>
<gene>
    <name evidence="1" type="ORF">PS880_00894</name>
</gene>
<dbReference type="EMBL" id="CABVIH010000003">
    <property type="protein sequence ID" value="VVO62878.1"/>
    <property type="molecule type" value="Genomic_DNA"/>
</dbReference>